<dbReference type="Proteomes" id="UP000030687">
    <property type="component" value="Unassembled WGS sequence"/>
</dbReference>
<dbReference type="STRING" id="85681.V4S0B0"/>
<dbReference type="GO" id="GO:0008137">
    <property type="term" value="F:NADH dehydrogenase (ubiquinone) activity"/>
    <property type="evidence" value="ECO:0007669"/>
    <property type="project" value="InterPro"/>
</dbReference>
<dbReference type="KEGG" id="cic:CICLE_v10006660mg"/>
<feature type="non-terminal residue" evidence="5">
    <location>
        <position position="101"/>
    </location>
</feature>
<dbReference type="Pfam" id="PF00361">
    <property type="entry name" value="Proton_antipo_M"/>
    <property type="match status" value="1"/>
</dbReference>
<dbReference type="InterPro" id="IPR003918">
    <property type="entry name" value="NADH_UbQ_OxRdtase"/>
</dbReference>
<feature type="transmembrane region" description="Helical" evidence="3">
    <location>
        <begin position="20"/>
        <end position="38"/>
    </location>
</feature>
<keyword evidence="1" id="KW-1278">Translocase</keyword>
<dbReference type="PANTHER" id="PTHR43507:SF21">
    <property type="entry name" value="NAD(P)H-QUINONE OXIDOREDUCTASE CHAIN 4, CHLOROPLASTIC"/>
    <property type="match status" value="1"/>
</dbReference>
<dbReference type="GO" id="GO:0003954">
    <property type="term" value="F:NADH dehydrogenase activity"/>
    <property type="evidence" value="ECO:0007669"/>
    <property type="project" value="TreeGrafter"/>
</dbReference>
<sequence>MGAYELIRINMELLPHAHSIFSPGFMIVGTVQIIYAASTSPRIGSITNTGLNGAVLQIISHGLISAALFFLARTSYDRIHFAYLDEMGELAIPIPKIFTLF</sequence>
<evidence type="ECO:0000259" key="4">
    <source>
        <dbReference type="Pfam" id="PF00361"/>
    </source>
</evidence>
<proteinExistence type="predicted"/>
<organism evidence="5 6">
    <name type="scientific">Citrus clementina</name>
    <name type="common">Clementine</name>
    <name type="synonym">Citrus deliciosa x Citrus sinensis</name>
    <dbReference type="NCBI Taxonomy" id="85681"/>
    <lineage>
        <taxon>Eukaryota</taxon>
        <taxon>Viridiplantae</taxon>
        <taxon>Streptophyta</taxon>
        <taxon>Embryophyta</taxon>
        <taxon>Tracheophyta</taxon>
        <taxon>Spermatophyta</taxon>
        <taxon>Magnoliopsida</taxon>
        <taxon>eudicotyledons</taxon>
        <taxon>Gunneridae</taxon>
        <taxon>Pentapetalae</taxon>
        <taxon>rosids</taxon>
        <taxon>malvids</taxon>
        <taxon>Sapindales</taxon>
        <taxon>Rutaceae</taxon>
        <taxon>Aurantioideae</taxon>
        <taxon>Citrus</taxon>
    </lineage>
</organism>
<keyword evidence="2" id="KW-0520">NAD</keyword>
<gene>
    <name evidence="5" type="ORF">CICLE_v10006660mg</name>
</gene>
<dbReference type="GO" id="GO:0042773">
    <property type="term" value="P:ATP synthesis coupled electron transport"/>
    <property type="evidence" value="ECO:0007669"/>
    <property type="project" value="InterPro"/>
</dbReference>
<evidence type="ECO:0000256" key="1">
    <source>
        <dbReference type="ARBA" id="ARBA00022967"/>
    </source>
</evidence>
<evidence type="ECO:0000313" key="5">
    <source>
        <dbReference type="EMBL" id="ESR33637.1"/>
    </source>
</evidence>
<dbReference type="GO" id="GO:0015990">
    <property type="term" value="P:electron transport coupled proton transport"/>
    <property type="evidence" value="ECO:0007669"/>
    <property type="project" value="TreeGrafter"/>
</dbReference>
<keyword evidence="3" id="KW-0812">Transmembrane</keyword>
<dbReference type="eggNOG" id="KOG4845">
    <property type="taxonomic scope" value="Eukaryota"/>
</dbReference>
<dbReference type="Gramene" id="ESR33637">
    <property type="protein sequence ID" value="ESR33637"/>
    <property type="gene ID" value="CICLE_v10006660mg"/>
</dbReference>
<accession>V4S0B0</accession>
<evidence type="ECO:0000256" key="3">
    <source>
        <dbReference type="SAM" id="Phobius"/>
    </source>
</evidence>
<dbReference type="AlphaFoldDB" id="V4S0B0"/>
<dbReference type="InterPro" id="IPR001750">
    <property type="entry name" value="ND/Mrp_TM"/>
</dbReference>
<dbReference type="EMBL" id="KI537036">
    <property type="protein sequence ID" value="ESR33637.1"/>
    <property type="molecule type" value="Genomic_DNA"/>
</dbReference>
<evidence type="ECO:0000256" key="2">
    <source>
        <dbReference type="ARBA" id="ARBA00023027"/>
    </source>
</evidence>
<feature type="transmembrane region" description="Helical" evidence="3">
    <location>
        <begin position="50"/>
        <end position="71"/>
    </location>
</feature>
<evidence type="ECO:0000313" key="6">
    <source>
        <dbReference type="Proteomes" id="UP000030687"/>
    </source>
</evidence>
<keyword evidence="3" id="KW-1133">Transmembrane helix</keyword>
<name>V4S0B0_CITCL</name>
<keyword evidence="3" id="KW-0472">Membrane</keyword>
<protein>
    <recommendedName>
        <fullName evidence="4">NADH:quinone oxidoreductase/Mrp antiporter transmembrane domain-containing protein</fullName>
    </recommendedName>
</protein>
<feature type="domain" description="NADH:quinone oxidoreductase/Mrp antiporter transmembrane" evidence="4">
    <location>
        <begin position="47"/>
        <end position="100"/>
    </location>
</feature>
<reference evidence="5 6" key="1">
    <citation type="submission" date="2013-10" db="EMBL/GenBank/DDBJ databases">
        <authorList>
            <consortium name="International Citrus Genome Consortium"/>
            <person name="Jenkins J."/>
            <person name="Schmutz J."/>
            <person name="Prochnik S."/>
            <person name="Rokhsar D."/>
            <person name="Gmitter F."/>
            <person name="Ollitrault P."/>
            <person name="Machado M."/>
            <person name="Talon M."/>
            <person name="Wincker P."/>
            <person name="Jaillon O."/>
            <person name="Morgante M."/>
        </authorList>
    </citation>
    <scope>NUCLEOTIDE SEQUENCE</scope>
    <source>
        <strain evidence="6">cv. Clemenules</strain>
    </source>
</reference>
<dbReference type="PANTHER" id="PTHR43507">
    <property type="entry name" value="NADH-UBIQUINONE OXIDOREDUCTASE CHAIN 4"/>
    <property type="match status" value="1"/>
</dbReference>
<keyword evidence="6" id="KW-1185">Reference proteome</keyword>
<dbReference type="GO" id="GO:0009507">
    <property type="term" value="C:chloroplast"/>
    <property type="evidence" value="ECO:0007669"/>
    <property type="project" value="TreeGrafter"/>
</dbReference>
<dbReference type="GO" id="GO:0048039">
    <property type="term" value="F:ubiquinone binding"/>
    <property type="evidence" value="ECO:0007669"/>
    <property type="project" value="TreeGrafter"/>
</dbReference>
<dbReference type="InParanoid" id="V4S0B0"/>